<dbReference type="InterPro" id="IPR000472">
    <property type="entry name" value="Activin_recp"/>
</dbReference>
<dbReference type="EC" id="2.7.11.30" evidence="14"/>
<organism evidence="18 19">
    <name type="scientific">Eumeta variegata</name>
    <name type="common">Bagworm moth</name>
    <name type="synonym">Eumeta japonica</name>
    <dbReference type="NCBI Taxonomy" id="151549"/>
    <lineage>
        <taxon>Eukaryota</taxon>
        <taxon>Metazoa</taxon>
        <taxon>Ecdysozoa</taxon>
        <taxon>Arthropoda</taxon>
        <taxon>Hexapoda</taxon>
        <taxon>Insecta</taxon>
        <taxon>Pterygota</taxon>
        <taxon>Neoptera</taxon>
        <taxon>Endopterygota</taxon>
        <taxon>Lepidoptera</taxon>
        <taxon>Glossata</taxon>
        <taxon>Ditrysia</taxon>
        <taxon>Tineoidea</taxon>
        <taxon>Psychidae</taxon>
        <taxon>Oiketicinae</taxon>
        <taxon>Eumeta</taxon>
    </lineage>
</organism>
<keyword evidence="5 14" id="KW-0812">Transmembrane</keyword>
<feature type="compositionally biased region" description="Polar residues" evidence="15">
    <location>
        <begin position="1042"/>
        <end position="1051"/>
    </location>
</feature>
<comment type="cofactor">
    <cofactor evidence="14">
        <name>Mg(2+)</name>
        <dbReference type="ChEBI" id="CHEBI:18420"/>
    </cofactor>
    <cofactor evidence="14">
        <name>Mn(2+)</name>
        <dbReference type="ChEBI" id="CHEBI:29035"/>
    </cofactor>
</comment>
<dbReference type="GO" id="GO:0005886">
    <property type="term" value="C:plasma membrane"/>
    <property type="evidence" value="ECO:0007669"/>
    <property type="project" value="TreeGrafter"/>
</dbReference>
<dbReference type="PROSITE" id="PS50011">
    <property type="entry name" value="PROTEIN_KINASE_DOM"/>
    <property type="match status" value="1"/>
</dbReference>
<evidence type="ECO:0000256" key="11">
    <source>
        <dbReference type="ARBA" id="ARBA00023136"/>
    </source>
</evidence>
<dbReference type="PANTHER" id="PTHR23255:SF100">
    <property type="entry name" value="RECEPTOR PROTEIN SERINE_THREONINE KINASE"/>
    <property type="match status" value="1"/>
</dbReference>
<keyword evidence="8 14" id="KW-0418">Kinase</keyword>
<feature type="compositionally biased region" description="Polar residues" evidence="15">
    <location>
        <begin position="711"/>
        <end position="721"/>
    </location>
</feature>
<feature type="domain" description="Protein kinase" evidence="17">
    <location>
        <begin position="394"/>
        <end position="691"/>
    </location>
</feature>
<dbReference type="InterPro" id="IPR045860">
    <property type="entry name" value="Snake_toxin-like_sf"/>
</dbReference>
<dbReference type="InterPro" id="IPR000333">
    <property type="entry name" value="TGFB_receptor"/>
</dbReference>
<dbReference type="InterPro" id="IPR017441">
    <property type="entry name" value="Protein_kinase_ATP_BS"/>
</dbReference>
<keyword evidence="12 14" id="KW-0675">Receptor</keyword>
<keyword evidence="10 14" id="KW-1133">Transmembrane helix</keyword>
<keyword evidence="14" id="KW-0464">Manganese</keyword>
<feature type="compositionally biased region" description="Basic and acidic residues" evidence="15">
    <location>
        <begin position="697"/>
        <end position="710"/>
    </location>
</feature>
<dbReference type="GO" id="GO:0043235">
    <property type="term" value="C:receptor complex"/>
    <property type="evidence" value="ECO:0007669"/>
    <property type="project" value="TreeGrafter"/>
</dbReference>
<evidence type="ECO:0000256" key="6">
    <source>
        <dbReference type="ARBA" id="ARBA00022729"/>
    </source>
</evidence>
<feature type="chain" id="PRO_5020041800" description="Serine/threonine-protein kinase receptor" evidence="16">
    <location>
        <begin position="31"/>
        <end position="1260"/>
    </location>
</feature>
<feature type="binding site" evidence="13">
    <location>
        <position position="421"/>
    </location>
    <ligand>
        <name>ATP</name>
        <dbReference type="ChEBI" id="CHEBI:30616"/>
    </ligand>
</feature>
<dbReference type="InterPro" id="IPR000719">
    <property type="entry name" value="Prot_kinase_dom"/>
</dbReference>
<keyword evidence="6 16" id="KW-0732">Signal</keyword>
<evidence type="ECO:0000256" key="2">
    <source>
        <dbReference type="ARBA" id="ARBA00009605"/>
    </source>
</evidence>
<keyword evidence="9 13" id="KW-0067">ATP-binding</keyword>
<evidence type="ECO:0000256" key="12">
    <source>
        <dbReference type="ARBA" id="ARBA00023170"/>
    </source>
</evidence>
<comment type="caution">
    <text evidence="18">The sequence shown here is derived from an EMBL/GenBank/DDBJ whole genome shotgun (WGS) entry which is preliminary data.</text>
</comment>
<reference evidence="18 19" key="1">
    <citation type="journal article" date="2019" name="Commun. Biol.">
        <title>The bagworm genome reveals a unique fibroin gene that provides high tensile strength.</title>
        <authorList>
            <person name="Kono N."/>
            <person name="Nakamura H."/>
            <person name="Ohtoshi R."/>
            <person name="Tomita M."/>
            <person name="Numata K."/>
            <person name="Arakawa K."/>
        </authorList>
    </citation>
    <scope>NUCLEOTIDE SEQUENCE [LARGE SCALE GENOMIC DNA]</scope>
</reference>
<dbReference type="GO" id="GO:0046872">
    <property type="term" value="F:metal ion binding"/>
    <property type="evidence" value="ECO:0007669"/>
    <property type="project" value="UniProtKB-KW"/>
</dbReference>
<comment type="subcellular location">
    <subcellularLocation>
        <location evidence="1 14">Membrane</location>
        <topology evidence="1 14">Single-pass type I membrane protein</topology>
    </subcellularLocation>
</comment>
<dbReference type="EMBL" id="BGZK01001126">
    <property type="protein sequence ID" value="GBP71910.1"/>
    <property type="molecule type" value="Genomic_DNA"/>
</dbReference>
<dbReference type="Pfam" id="PF01064">
    <property type="entry name" value="Activin_recp"/>
    <property type="match status" value="1"/>
</dbReference>
<dbReference type="GO" id="GO:0005024">
    <property type="term" value="F:transforming growth factor beta receptor activity"/>
    <property type="evidence" value="ECO:0007669"/>
    <property type="project" value="TreeGrafter"/>
</dbReference>
<evidence type="ECO:0000256" key="10">
    <source>
        <dbReference type="ARBA" id="ARBA00022989"/>
    </source>
</evidence>
<feature type="transmembrane region" description="Helical" evidence="14">
    <location>
        <begin position="332"/>
        <end position="350"/>
    </location>
</feature>
<name>A0A4C1YA56_EUMVA</name>
<dbReference type="InterPro" id="IPR011009">
    <property type="entry name" value="Kinase-like_dom_sf"/>
</dbReference>
<dbReference type="PRINTS" id="PR00653">
    <property type="entry name" value="ACTIVIN2R"/>
</dbReference>
<comment type="catalytic activity">
    <reaction evidence="14">
        <text>L-threonyl-[receptor-protein] + ATP = O-phospho-L-threonyl-[receptor-protein] + ADP + H(+)</text>
        <dbReference type="Rhea" id="RHEA:44880"/>
        <dbReference type="Rhea" id="RHEA-COMP:11024"/>
        <dbReference type="Rhea" id="RHEA-COMP:11025"/>
        <dbReference type="ChEBI" id="CHEBI:15378"/>
        <dbReference type="ChEBI" id="CHEBI:30013"/>
        <dbReference type="ChEBI" id="CHEBI:30616"/>
        <dbReference type="ChEBI" id="CHEBI:61977"/>
        <dbReference type="ChEBI" id="CHEBI:456216"/>
        <dbReference type="EC" id="2.7.11.30"/>
    </reaction>
</comment>
<evidence type="ECO:0000256" key="16">
    <source>
        <dbReference type="SAM" id="SignalP"/>
    </source>
</evidence>
<evidence type="ECO:0000313" key="18">
    <source>
        <dbReference type="EMBL" id="GBP71910.1"/>
    </source>
</evidence>
<feature type="compositionally biased region" description="Polar residues" evidence="15">
    <location>
        <begin position="983"/>
        <end position="1000"/>
    </location>
</feature>
<dbReference type="Gene3D" id="3.30.200.20">
    <property type="entry name" value="Phosphorylase Kinase, domain 1"/>
    <property type="match status" value="1"/>
</dbReference>
<dbReference type="AlphaFoldDB" id="A0A4C1YA56"/>
<evidence type="ECO:0000313" key="19">
    <source>
        <dbReference type="Proteomes" id="UP000299102"/>
    </source>
</evidence>
<gene>
    <name evidence="18" type="primary">BMPR2</name>
    <name evidence="18" type="ORF">EVAR_38243_1</name>
</gene>
<evidence type="ECO:0000256" key="13">
    <source>
        <dbReference type="PROSITE-ProRule" id="PRU10141"/>
    </source>
</evidence>
<feature type="region of interest" description="Disordered" evidence="15">
    <location>
        <begin position="981"/>
        <end position="1051"/>
    </location>
</feature>
<accession>A0A4C1YA56</accession>
<sequence>MMDDILSHKVTPLMKCIVLLLFIFTAKVLTSRPQDDNGTSRNSIHHQKSNTYVRTFTKYHHRRVTPPEGNEHWPLIQDHTDPSKVIKKRGVQNENSEEISLDLSDKFGVNNFVNSLEKNVINHSKTETTQKNVVERKRPKVKAAIVVTDPPTTAGPKKYCLYKTNKVEISVTPGYDDEKNQQQMIENDDFVVPGPLSEMVLNGEQVQVEQCTDGRASCYTLLHEDSQGNLTVLGQGCWRYSQKAGSMGACDQCVRVTAKLPDTRFCCCTRDYCNADYGKSGENQKGLCQVNTAGVVELPIEAFPGPIDNYTATPIAESTVHEATNQPNVSHIIAFLLLAVGVLLILTAILKKIFCKRVPIDKEEVSEGLDIEKADIMGSGPDALATGLSCVDNLTLIEHIGQGKFGSVWRGTLGSTSVAVKLYSSPSTWQKEAAIYAMPHLSHQNLLKYYGSDTRPTLTDGGRDHLIVLEMCVATLRATIERSPLTWQQFASLSHGLASALAHLHSVGSSKPCVVHRDVNSNNVLIAPDGTARLADLGLAQVVYQKSQPAHRRVTEAGTLRYLAPEALEGALDLSGARAALCAVDVFALGLVLWEMLWRTSGAHAGPTPPYALPYSHQGLTDRPTLAQMQGDPCAWIHGSISLSYSRGPVPEARVLRLAADTCDECWDHDAEARLTAVCVEERMNELRQLLRAPPPRTHDNNLHPDRHDATTPTSQETDKNSNCIVSQSCDVTTPLLYAQPHIGRNACIERNTHVTPISHTVELVHKSLKDITVHPPPETRRQKNVEPCLSVARTSRRQTFSDFENSDRLNEIRSYQRPLDYVPNDVTLHENQKPTPKQTNLMQDVRIEKPKWGIKSFFERKLNRSQKHDTEVKLVPDNSCKDKQNTATKTSIVNEKQCNTHNRPANLVLDRESYNFEAPCTLSPPNITLSPNMMIESERNKTETKVFGFKEMPLQNCDQESSKSARNSQIFAVIVPKAKPTDSYSSNVTEAKNKGSSESINRKSVRTSMSSQSLYRSGNSESEDSTLKKRLSCDNKIISDPSPSGRSSRASINLELQYINPERNGSFDNSDCSSSEDEHLMLLSENGVSKITMHTVPKNENNDKKNRNEVLKESTQKDYFANKHSKYKNLDNEYSYPNDKENLLNGFTGDNPVYLAAMNGEINTDEVKHPAQETKPKSPKPNLRNLAIRRQHSLEQVSEIFSSTADVSLQNPAGRVKTPGDLPVAIRKARRDRALQKGKASETNRLSLYDDRMMFGNSL</sequence>
<evidence type="ECO:0000256" key="14">
    <source>
        <dbReference type="RuleBase" id="RU361271"/>
    </source>
</evidence>
<feature type="signal peptide" evidence="16">
    <location>
        <begin position="1"/>
        <end position="30"/>
    </location>
</feature>
<dbReference type="PANTHER" id="PTHR23255">
    <property type="entry name" value="TRANSFORMING GROWTH FACTOR-BETA RECEPTOR TYPE I AND II"/>
    <property type="match status" value="1"/>
</dbReference>
<dbReference type="OrthoDB" id="669224at2759"/>
<dbReference type="CDD" id="cd23533">
    <property type="entry name" value="TFP_LU_ECD_BMPR2_like"/>
    <property type="match status" value="1"/>
</dbReference>
<dbReference type="STRING" id="151549.A0A4C1YA56"/>
<feature type="compositionally biased region" description="Polar residues" evidence="15">
    <location>
        <begin position="1007"/>
        <end position="1021"/>
    </location>
</feature>
<keyword evidence="3 14" id="KW-0723">Serine/threonine-protein kinase</keyword>
<dbReference type="Pfam" id="PF00069">
    <property type="entry name" value="Pkinase"/>
    <property type="match status" value="1"/>
</dbReference>
<evidence type="ECO:0000256" key="4">
    <source>
        <dbReference type="ARBA" id="ARBA00022679"/>
    </source>
</evidence>
<protein>
    <recommendedName>
        <fullName evidence="14">Serine/threonine-protein kinase receptor</fullName>
        <ecNumber evidence="14">2.7.11.30</ecNumber>
    </recommendedName>
</protein>
<dbReference type="PROSITE" id="PS00107">
    <property type="entry name" value="PROTEIN_KINASE_ATP"/>
    <property type="match status" value="1"/>
</dbReference>
<evidence type="ECO:0000256" key="3">
    <source>
        <dbReference type="ARBA" id="ARBA00022527"/>
    </source>
</evidence>
<evidence type="ECO:0000256" key="15">
    <source>
        <dbReference type="SAM" id="MobiDB-lite"/>
    </source>
</evidence>
<dbReference type="GO" id="GO:0005524">
    <property type="term" value="F:ATP binding"/>
    <property type="evidence" value="ECO:0007669"/>
    <property type="project" value="UniProtKB-UniRule"/>
</dbReference>
<keyword evidence="14" id="KW-0479">Metal-binding</keyword>
<keyword evidence="7 13" id="KW-0547">Nucleotide-binding</keyword>
<keyword evidence="19" id="KW-1185">Reference proteome</keyword>
<comment type="similarity">
    <text evidence="2 14">Belongs to the protein kinase superfamily. TKL Ser/Thr protein kinase family. TGFB receptor subfamily.</text>
</comment>
<keyword evidence="11 14" id="KW-0472">Membrane</keyword>
<feature type="region of interest" description="Disordered" evidence="15">
    <location>
        <begin position="692"/>
        <end position="721"/>
    </location>
</feature>
<evidence type="ECO:0000256" key="8">
    <source>
        <dbReference type="ARBA" id="ARBA00022777"/>
    </source>
</evidence>
<dbReference type="SUPFAM" id="SSF57302">
    <property type="entry name" value="Snake toxin-like"/>
    <property type="match status" value="1"/>
</dbReference>
<proteinExistence type="inferred from homology"/>
<dbReference type="GO" id="GO:0030509">
    <property type="term" value="P:BMP signaling pathway"/>
    <property type="evidence" value="ECO:0007669"/>
    <property type="project" value="TreeGrafter"/>
</dbReference>
<dbReference type="Gene3D" id="1.10.510.10">
    <property type="entry name" value="Transferase(Phosphotransferase) domain 1"/>
    <property type="match status" value="1"/>
</dbReference>
<dbReference type="Gene3D" id="2.10.60.10">
    <property type="entry name" value="CD59"/>
    <property type="match status" value="1"/>
</dbReference>
<evidence type="ECO:0000256" key="5">
    <source>
        <dbReference type="ARBA" id="ARBA00022692"/>
    </source>
</evidence>
<evidence type="ECO:0000256" key="7">
    <source>
        <dbReference type="ARBA" id="ARBA00022741"/>
    </source>
</evidence>
<keyword evidence="14" id="KW-0460">Magnesium</keyword>
<dbReference type="Proteomes" id="UP000299102">
    <property type="component" value="Unassembled WGS sequence"/>
</dbReference>
<evidence type="ECO:0000256" key="9">
    <source>
        <dbReference type="ARBA" id="ARBA00022840"/>
    </source>
</evidence>
<dbReference type="SUPFAM" id="SSF56112">
    <property type="entry name" value="Protein kinase-like (PK-like)"/>
    <property type="match status" value="1"/>
</dbReference>
<evidence type="ECO:0000256" key="1">
    <source>
        <dbReference type="ARBA" id="ARBA00004479"/>
    </source>
</evidence>
<evidence type="ECO:0000259" key="17">
    <source>
        <dbReference type="PROSITE" id="PS50011"/>
    </source>
</evidence>
<keyword evidence="4 14" id="KW-0808">Transferase</keyword>